<sequence length="236" mass="27114">MPICLGACTAHTNGNLQSEQLQLQWQKIVNEPITPTPPLTNLLNEALRQQNWLIVWHSALLLCQVETQQERKKMACQRAQYAVELLPDQGERHFQTELIYYLQFQDATSLKRAETFAFTPQQITAVQLAKGEIPPQAQQRSIAEGSLQQAQLLYLLGKQQADLRKLEQAALLFHQHKQRHKIADCYFLMAQLYYATGDKPMARQFAAQSLLLLDGLQSHEAHQHVSEWFNVWLSAR</sequence>
<accession>A0A136A1W1</accession>
<proteinExistence type="predicted"/>
<dbReference type="AlphaFoldDB" id="A0A136A1W1"/>
<keyword evidence="2" id="KW-1185">Reference proteome</keyword>
<comment type="caution">
    <text evidence="1">The sequence shown here is derived from an EMBL/GenBank/DDBJ whole genome shotgun (WGS) entry which is preliminary data.</text>
</comment>
<organism evidence="1 2">
    <name type="scientific">Paraglaciecola hydrolytica</name>
    <dbReference type="NCBI Taxonomy" id="1799789"/>
    <lineage>
        <taxon>Bacteria</taxon>
        <taxon>Pseudomonadati</taxon>
        <taxon>Pseudomonadota</taxon>
        <taxon>Gammaproteobacteria</taxon>
        <taxon>Alteromonadales</taxon>
        <taxon>Alteromonadaceae</taxon>
        <taxon>Paraglaciecola</taxon>
    </lineage>
</organism>
<gene>
    <name evidence="1" type="ORF">AX660_13915</name>
</gene>
<evidence type="ECO:0000313" key="2">
    <source>
        <dbReference type="Proteomes" id="UP000070299"/>
    </source>
</evidence>
<evidence type="ECO:0000313" key="1">
    <source>
        <dbReference type="EMBL" id="KXI29238.1"/>
    </source>
</evidence>
<protein>
    <submittedName>
        <fullName evidence="1">Uncharacterized protein</fullName>
    </submittedName>
</protein>
<name>A0A136A1W1_9ALTE</name>
<dbReference type="STRING" id="1799789.AX660_13915"/>
<reference evidence="2" key="1">
    <citation type="submission" date="2016-02" db="EMBL/GenBank/DDBJ databases">
        <authorList>
            <person name="Schultz-Johansen M."/>
            <person name="Glaring M.A."/>
            <person name="Bech P.K."/>
            <person name="Stougaard P."/>
        </authorList>
    </citation>
    <scope>NUCLEOTIDE SEQUENCE [LARGE SCALE GENOMIC DNA]</scope>
    <source>
        <strain evidence="2">S66</strain>
    </source>
</reference>
<dbReference type="Proteomes" id="UP000070299">
    <property type="component" value="Unassembled WGS sequence"/>
</dbReference>
<dbReference type="EMBL" id="LSNE01000005">
    <property type="protein sequence ID" value="KXI29238.1"/>
    <property type="molecule type" value="Genomic_DNA"/>
</dbReference>